<dbReference type="InterPro" id="IPR001202">
    <property type="entry name" value="WW_dom"/>
</dbReference>
<dbReference type="OMA" id="IMPLTKW"/>
<evidence type="ECO:0000259" key="3">
    <source>
        <dbReference type="PROSITE" id="PS50020"/>
    </source>
</evidence>
<feature type="compositionally biased region" description="Acidic residues" evidence="2">
    <location>
        <begin position="162"/>
        <end position="183"/>
    </location>
</feature>
<name>M4BKV6_HYAAE</name>
<dbReference type="InterPro" id="IPR036020">
    <property type="entry name" value="WW_dom_sf"/>
</dbReference>
<dbReference type="PROSITE" id="PS50020">
    <property type="entry name" value="WW_DOMAIN_2"/>
    <property type="match status" value="2"/>
</dbReference>
<sequence>MTPDQELYVLNALQVVGDWSVHDDGDGRLFYYDLQKDVSQWKAPQDLASLETEFMMKFMLQNAVARSGVWTAHDAGNGTLYYFNATTKVSVWERPMEWGKMGASEAEKTDKSGDVGEAVPSEKEKERKEGVKKKRKRKLDGLKKKEERLDEAKEEQLGKDAAEEEEADEEEPRTAEELQEEQEREARKKWRAEQFRTMLREKNIMPLCKWSVALPQIAGDPRFIGVPTMDERRAIFEHFVEHRRADLKAEKKSGLKRAKQLFMQLLREQFKLDSWEASTTLSVFLSTLEDNLDPKRYTDIQDNALELLTLSTQEKMYAKAVAEFKSDALKRDGEQLRLTRFLEDRLPTEGRSSLRWEEDRVQSFIREFYSSADTGGALLLEQKQRQVFDELVVRIAHGQASERGRTNGKQAERSHSSKRLQSRDHSRGKVGEASPLQERCASKAGRHRSRSRSLFRRRRSCSSSRSQSQERTSGHRRRRSPSRSRSRGRPRRRTSKHHRDYSSSPTMSR</sequence>
<keyword evidence="5" id="KW-1185">Reference proteome</keyword>
<dbReference type="eggNOG" id="KOG0152">
    <property type="taxonomic scope" value="Eukaryota"/>
</dbReference>
<evidence type="ECO:0000256" key="2">
    <source>
        <dbReference type="SAM" id="MobiDB-lite"/>
    </source>
</evidence>
<reference evidence="4" key="2">
    <citation type="submission" date="2015-06" db="UniProtKB">
        <authorList>
            <consortium name="EnsemblProtists"/>
        </authorList>
    </citation>
    <scope>IDENTIFICATION</scope>
    <source>
        <strain evidence="4">Emoy2</strain>
    </source>
</reference>
<feature type="domain" description="WW" evidence="3">
    <location>
        <begin position="70"/>
        <end position="97"/>
    </location>
</feature>
<dbReference type="Pfam" id="PF01846">
    <property type="entry name" value="FF"/>
    <property type="match status" value="1"/>
</dbReference>
<keyword evidence="1" id="KW-0677">Repeat</keyword>
<dbReference type="Gene3D" id="1.10.10.440">
    <property type="entry name" value="FF domain"/>
    <property type="match status" value="1"/>
</dbReference>
<dbReference type="InterPro" id="IPR036517">
    <property type="entry name" value="FF_domain_sf"/>
</dbReference>
<dbReference type="EnsemblProtists" id="HpaT807039">
    <property type="protein sequence ID" value="HpaP807039"/>
    <property type="gene ID" value="HpaG807039"/>
</dbReference>
<organism evidence="4 5">
    <name type="scientific">Hyaloperonospora arabidopsidis (strain Emoy2)</name>
    <name type="common">Downy mildew agent</name>
    <name type="synonym">Peronospora arabidopsidis</name>
    <dbReference type="NCBI Taxonomy" id="559515"/>
    <lineage>
        <taxon>Eukaryota</taxon>
        <taxon>Sar</taxon>
        <taxon>Stramenopiles</taxon>
        <taxon>Oomycota</taxon>
        <taxon>Peronosporomycetes</taxon>
        <taxon>Peronosporales</taxon>
        <taxon>Peronosporaceae</taxon>
        <taxon>Hyaloperonospora</taxon>
    </lineage>
</organism>
<feature type="compositionally biased region" description="Basic residues" evidence="2">
    <location>
        <begin position="444"/>
        <end position="460"/>
    </location>
</feature>
<feature type="compositionally biased region" description="Basic and acidic residues" evidence="2">
    <location>
        <begin position="105"/>
        <end position="129"/>
    </location>
</feature>
<accession>M4BKV6</accession>
<dbReference type="VEuPathDB" id="FungiDB:HpaG807039"/>
<dbReference type="PANTHER" id="PTHR15377:SF3">
    <property type="entry name" value="WW DOMAIN-CONTAINING PROTEIN"/>
    <property type="match status" value="1"/>
</dbReference>
<dbReference type="HOGENOM" id="CLU_039361_0_0_1"/>
<evidence type="ECO:0000256" key="1">
    <source>
        <dbReference type="ARBA" id="ARBA00022737"/>
    </source>
</evidence>
<dbReference type="SMART" id="SM00456">
    <property type="entry name" value="WW"/>
    <property type="match status" value="2"/>
</dbReference>
<dbReference type="PANTHER" id="PTHR15377">
    <property type="entry name" value="TRANSCRIPTION ELONGATION REGULATOR 1"/>
    <property type="match status" value="1"/>
</dbReference>
<evidence type="ECO:0000313" key="4">
    <source>
        <dbReference type="EnsemblProtists" id="HpaP807039"/>
    </source>
</evidence>
<dbReference type="InterPro" id="IPR045148">
    <property type="entry name" value="TCRG1-like"/>
</dbReference>
<reference evidence="5" key="1">
    <citation type="journal article" date="2010" name="Science">
        <title>Signatures of adaptation to obligate biotrophy in the Hyaloperonospora arabidopsidis genome.</title>
        <authorList>
            <person name="Baxter L."/>
            <person name="Tripathy S."/>
            <person name="Ishaque N."/>
            <person name="Boot N."/>
            <person name="Cabral A."/>
            <person name="Kemen E."/>
            <person name="Thines M."/>
            <person name="Ah-Fong A."/>
            <person name="Anderson R."/>
            <person name="Badejoko W."/>
            <person name="Bittner-Eddy P."/>
            <person name="Boore J.L."/>
            <person name="Chibucos M.C."/>
            <person name="Coates M."/>
            <person name="Dehal P."/>
            <person name="Delehaunty K."/>
            <person name="Dong S."/>
            <person name="Downton P."/>
            <person name="Dumas B."/>
            <person name="Fabro G."/>
            <person name="Fronick C."/>
            <person name="Fuerstenberg S.I."/>
            <person name="Fulton L."/>
            <person name="Gaulin E."/>
            <person name="Govers F."/>
            <person name="Hughes L."/>
            <person name="Humphray S."/>
            <person name="Jiang R.H."/>
            <person name="Judelson H."/>
            <person name="Kamoun S."/>
            <person name="Kyung K."/>
            <person name="Meijer H."/>
            <person name="Minx P."/>
            <person name="Morris P."/>
            <person name="Nelson J."/>
            <person name="Phuntumart V."/>
            <person name="Qutob D."/>
            <person name="Rehmany A."/>
            <person name="Rougon-Cardoso A."/>
            <person name="Ryden P."/>
            <person name="Torto-Alalibo T."/>
            <person name="Studholme D."/>
            <person name="Wang Y."/>
            <person name="Win J."/>
            <person name="Wood J."/>
            <person name="Clifton S.W."/>
            <person name="Rogers J."/>
            <person name="Van den Ackerveken G."/>
            <person name="Jones J.D."/>
            <person name="McDowell J.M."/>
            <person name="Beynon J."/>
            <person name="Tyler B.M."/>
        </authorList>
    </citation>
    <scope>NUCLEOTIDE SEQUENCE [LARGE SCALE GENOMIC DNA]</scope>
    <source>
        <strain evidence="5">Emoy2</strain>
    </source>
</reference>
<dbReference type="GO" id="GO:0005634">
    <property type="term" value="C:nucleus"/>
    <property type="evidence" value="ECO:0007669"/>
    <property type="project" value="TreeGrafter"/>
</dbReference>
<dbReference type="SUPFAM" id="SSF81698">
    <property type="entry name" value="FF domain"/>
    <property type="match status" value="1"/>
</dbReference>
<dbReference type="InterPro" id="IPR002713">
    <property type="entry name" value="FF_domain"/>
</dbReference>
<dbReference type="CDD" id="cd00201">
    <property type="entry name" value="WW"/>
    <property type="match status" value="2"/>
</dbReference>
<feature type="compositionally biased region" description="Basic and acidic residues" evidence="2">
    <location>
        <begin position="139"/>
        <end position="161"/>
    </location>
</feature>
<dbReference type="Gene3D" id="2.20.70.10">
    <property type="match status" value="2"/>
</dbReference>
<dbReference type="AlphaFoldDB" id="M4BKV6"/>
<dbReference type="GO" id="GO:0070063">
    <property type="term" value="F:RNA polymerase binding"/>
    <property type="evidence" value="ECO:0007669"/>
    <property type="project" value="InterPro"/>
</dbReference>
<dbReference type="Pfam" id="PF00397">
    <property type="entry name" value="WW"/>
    <property type="match status" value="1"/>
</dbReference>
<protein>
    <recommendedName>
        <fullName evidence="3">WW domain-containing protein</fullName>
    </recommendedName>
</protein>
<feature type="compositionally biased region" description="Low complexity" evidence="2">
    <location>
        <begin position="461"/>
        <end position="471"/>
    </location>
</feature>
<feature type="compositionally biased region" description="Basic residues" evidence="2">
    <location>
        <begin position="474"/>
        <end position="499"/>
    </location>
</feature>
<dbReference type="EMBL" id="JH598362">
    <property type="status" value="NOT_ANNOTATED_CDS"/>
    <property type="molecule type" value="Genomic_DNA"/>
</dbReference>
<dbReference type="GO" id="GO:0003712">
    <property type="term" value="F:transcription coregulator activity"/>
    <property type="evidence" value="ECO:0007669"/>
    <property type="project" value="TreeGrafter"/>
</dbReference>
<dbReference type="SUPFAM" id="SSF51045">
    <property type="entry name" value="WW domain"/>
    <property type="match status" value="2"/>
</dbReference>
<dbReference type="STRING" id="559515.M4BKV6"/>
<feature type="compositionally biased region" description="Basic and acidic residues" evidence="2">
    <location>
        <begin position="400"/>
        <end position="430"/>
    </location>
</feature>
<feature type="region of interest" description="Disordered" evidence="2">
    <location>
        <begin position="102"/>
        <end position="185"/>
    </location>
</feature>
<proteinExistence type="predicted"/>
<evidence type="ECO:0000313" key="5">
    <source>
        <dbReference type="Proteomes" id="UP000011713"/>
    </source>
</evidence>
<feature type="domain" description="WW" evidence="3">
    <location>
        <begin position="13"/>
        <end position="46"/>
    </location>
</feature>
<dbReference type="InParanoid" id="M4BKV6"/>
<dbReference type="Proteomes" id="UP000011713">
    <property type="component" value="Unassembled WGS sequence"/>
</dbReference>
<dbReference type="SMART" id="SM00441">
    <property type="entry name" value="FF"/>
    <property type="match status" value="1"/>
</dbReference>
<feature type="region of interest" description="Disordered" evidence="2">
    <location>
        <begin position="399"/>
        <end position="509"/>
    </location>
</feature>